<name>A0A226NKU0_CALSU</name>
<accession>A0A226NKU0</accession>
<gene>
    <name evidence="1" type="ORF">ASZ78_003303</name>
</gene>
<dbReference type="Proteomes" id="UP000198323">
    <property type="component" value="Unassembled WGS sequence"/>
</dbReference>
<dbReference type="AlphaFoldDB" id="A0A226NKU0"/>
<comment type="caution">
    <text evidence="1">The sequence shown here is derived from an EMBL/GenBank/DDBJ whole genome shotgun (WGS) entry which is preliminary data.</text>
</comment>
<proteinExistence type="predicted"/>
<keyword evidence="2" id="KW-1185">Reference proteome</keyword>
<dbReference type="EMBL" id="MCFN01000024">
    <property type="protein sequence ID" value="OXB68062.1"/>
    <property type="molecule type" value="Genomic_DNA"/>
</dbReference>
<organism evidence="1 2">
    <name type="scientific">Callipepla squamata</name>
    <name type="common">Scaled quail</name>
    <dbReference type="NCBI Taxonomy" id="9009"/>
    <lineage>
        <taxon>Eukaryota</taxon>
        <taxon>Metazoa</taxon>
        <taxon>Chordata</taxon>
        <taxon>Craniata</taxon>
        <taxon>Vertebrata</taxon>
        <taxon>Euteleostomi</taxon>
        <taxon>Archelosauria</taxon>
        <taxon>Archosauria</taxon>
        <taxon>Dinosauria</taxon>
        <taxon>Saurischia</taxon>
        <taxon>Theropoda</taxon>
        <taxon>Coelurosauria</taxon>
        <taxon>Aves</taxon>
        <taxon>Neognathae</taxon>
        <taxon>Galloanserae</taxon>
        <taxon>Galliformes</taxon>
        <taxon>Odontophoridae</taxon>
        <taxon>Callipepla</taxon>
    </lineage>
</organism>
<reference evidence="1 2" key="1">
    <citation type="submission" date="2016-07" db="EMBL/GenBank/DDBJ databases">
        <title>Disparate Historic Effective Population Sizes Predicted by Modern Levels of Genome Diversity for the Scaled Quail (Callipepla squamata) and the Northern Bobwhite (Colinus virginianus): Inferences from First and Second Generation Draft Genome Assemblies for Sympatric New World Quail.</title>
        <authorList>
            <person name="Oldeschulte D.L."/>
            <person name="Halley Y.A."/>
            <person name="Bhattarai E.K."/>
            <person name="Brashear W.A."/>
            <person name="Hill J."/>
            <person name="Metz R.P."/>
            <person name="Johnson C.D."/>
            <person name="Rollins D."/>
            <person name="Peterson M.J."/>
            <person name="Bickhart D.M."/>
            <person name="Decker J.E."/>
            <person name="Seabury C.M."/>
        </authorList>
    </citation>
    <scope>NUCLEOTIDE SEQUENCE [LARGE SCALE GENOMIC DNA]</scope>
    <source>
        <strain evidence="1 2">Texas</strain>
        <tissue evidence="1">Leg muscle</tissue>
    </source>
</reference>
<sequence>MSETGAFASQSDCDSTTIDNVTQSLQKYSTCIPEMAKKDGRVSLNRLIWILKDSLNLLQPVQDKCEAPTAATLLFF</sequence>
<protein>
    <submittedName>
        <fullName evidence="1">Uncharacterized protein</fullName>
    </submittedName>
</protein>
<evidence type="ECO:0000313" key="1">
    <source>
        <dbReference type="EMBL" id="OXB68062.1"/>
    </source>
</evidence>
<evidence type="ECO:0000313" key="2">
    <source>
        <dbReference type="Proteomes" id="UP000198323"/>
    </source>
</evidence>